<accession>A0A2G8JRF8</accession>
<dbReference type="InterPro" id="IPR022761">
    <property type="entry name" value="Fumarate_lyase_N"/>
</dbReference>
<dbReference type="STRING" id="307972.A0A2G8JRF8"/>
<dbReference type="Gene3D" id="1.10.275.10">
    <property type="entry name" value="Fumarase/aspartase (N-terminal domain)"/>
    <property type="match status" value="1"/>
</dbReference>
<protein>
    <recommendedName>
        <fullName evidence="2">Fumarate lyase N-terminal domain-containing protein</fullName>
    </recommendedName>
</protein>
<dbReference type="InterPro" id="IPR008948">
    <property type="entry name" value="L-Aspartase-like"/>
</dbReference>
<dbReference type="Gene3D" id="1.20.200.10">
    <property type="entry name" value="Fumarase/aspartase (Central domain)"/>
    <property type="match status" value="1"/>
</dbReference>
<dbReference type="SUPFAM" id="SSF48557">
    <property type="entry name" value="L-aspartase-like"/>
    <property type="match status" value="1"/>
</dbReference>
<reference evidence="3 4" key="1">
    <citation type="journal article" date="2017" name="PLoS Biol.">
        <title>The sea cucumber genome provides insights into morphological evolution and visceral regeneration.</title>
        <authorList>
            <person name="Zhang X."/>
            <person name="Sun L."/>
            <person name="Yuan J."/>
            <person name="Sun Y."/>
            <person name="Gao Y."/>
            <person name="Zhang L."/>
            <person name="Li S."/>
            <person name="Dai H."/>
            <person name="Hamel J.F."/>
            <person name="Liu C."/>
            <person name="Yu Y."/>
            <person name="Liu S."/>
            <person name="Lin W."/>
            <person name="Guo K."/>
            <person name="Jin S."/>
            <person name="Xu P."/>
            <person name="Storey K.B."/>
            <person name="Huan P."/>
            <person name="Zhang T."/>
            <person name="Zhou Y."/>
            <person name="Zhang J."/>
            <person name="Lin C."/>
            <person name="Li X."/>
            <person name="Xing L."/>
            <person name="Huo D."/>
            <person name="Sun M."/>
            <person name="Wang L."/>
            <person name="Mercier A."/>
            <person name="Li F."/>
            <person name="Yang H."/>
            <person name="Xiang J."/>
        </authorList>
    </citation>
    <scope>NUCLEOTIDE SEQUENCE [LARGE SCALE GENOMIC DNA]</scope>
    <source>
        <strain evidence="3">Shaxun</strain>
        <tissue evidence="3">Muscle</tissue>
    </source>
</reference>
<sequence>MSGTFQIQAGDEDIHTANERRLKEIIGTVAGKLHTGRSRNDQNATDIRIWVRESLKELRKHVLEFLQVTVDRAEREIDVLMPGYTHMQRAQPIRWSHWILSHSWPLQRDLQKLDELSKRVNVLPLGCGALAGNPFAIDREFLAR</sequence>
<gene>
    <name evidence="3" type="ORF">BSL78_24805</name>
</gene>
<evidence type="ECO:0000259" key="2">
    <source>
        <dbReference type="Pfam" id="PF00206"/>
    </source>
</evidence>
<dbReference type="Proteomes" id="UP000230750">
    <property type="component" value="Unassembled WGS sequence"/>
</dbReference>
<evidence type="ECO:0000313" key="3">
    <source>
        <dbReference type="EMBL" id="PIK38354.1"/>
    </source>
</evidence>
<dbReference type="PANTHER" id="PTHR43814">
    <property type="entry name" value="ARGININOSUCCINATE LYASE"/>
    <property type="match status" value="1"/>
</dbReference>
<dbReference type="EMBL" id="MRZV01001369">
    <property type="protein sequence ID" value="PIK38354.1"/>
    <property type="molecule type" value="Genomic_DNA"/>
</dbReference>
<dbReference type="Pfam" id="PF00206">
    <property type="entry name" value="Lyase_1"/>
    <property type="match status" value="1"/>
</dbReference>
<dbReference type="GO" id="GO:0042450">
    <property type="term" value="P:L-arginine biosynthetic process via ornithine"/>
    <property type="evidence" value="ECO:0007669"/>
    <property type="project" value="InterPro"/>
</dbReference>
<feature type="domain" description="Fumarate lyase N-terminal" evidence="2">
    <location>
        <begin position="4"/>
        <end position="141"/>
    </location>
</feature>
<dbReference type="GO" id="GO:0004056">
    <property type="term" value="F:argininosuccinate lyase activity"/>
    <property type="evidence" value="ECO:0007669"/>
    <property type="project" value="InterPro"/>
</dbReference>
<evidence type="ECO:0000256" key="1">
    <source>
        <dbReference type="ARBA" id="ARBA00010755"/>
    </source>
</evidence>
<dbReference type="InterPro" id="IPR024083">
    <property type="entry name" value="Fumarase/histidase_N"/>
</dbReference>
<evidence type="ECO:0000313" key="4">
    <source>
        <dbReference type="Proteomes" id="UP000230750"/>
    </source>
</evidence>
<dbReference type="InterPro" id="IPR009049">
    <property type="entry name" value="Argininosuccinate_lyase"/>
</dbReference>
<name>A0A2G8JRF8_STIJA</name>
<dbReference type="PRINTS" id="PR00145">
    <property type="entry name" value="ARGSUCLYASE"/>
</dbReference>
<dbReference type="InterPro" id="IPR000362">
    <property type="entry name" value="Fumarate_lyase_fam"/>
</dbReference>
<keyword evidence="4" id="KW-1185">Reference proteome</keyword>
<comment type="caution">
    <text evidence="3">The sequence shown here is derived from an EMBL/GenBank/DDBJ whole genome shotgun (WGS) entry which is preliminary data.</text>
</comment>
<feature type="non-terminal residue" evidence="3">
    <location>
        <position position="144"/>
    </location>
</feature>
<dbReference type="PRINTS" id="PR00149">
    <property type="entry name" value="FUMRATELYASE"/>
</dbReference>
<comment type="similarity">
    <text evidence="1">Belongs to the lyase 1 family. Argininosuccinate lyase subfamily.</text>
</comment>
<organism evidence="3 4">
    <name type="scientific">Stichopus japonicus</name>
    <name type="common">Sea cucumber</name>
    <dbReference type="NCBI Taxonomy" id="307972"/>
    <lineage>
        <taxon>Eukaryota</taxon>
        <taxon>Metazoa</taxon>
        <taxon>Echinodermata</taxon>
        <taxon>Eleutherozoa</taxon>
        <taxon>Echinozoa</taxon>
        <taxon>Holothuroidea</taxon>
        <taxon>Aspidochirotacea</taxon>
        <taxon>Aspidochirotida</taxon>
        <taxon>Stichopodidae</taxon>
        <taxon>Apostichopus</taxon>
    </lineage>
</organism>
<dbReference type="AlphaFoldDB" id="A0A2G8JRF8"/>
<dbReference type="PANTHER" id="PTHR43814:SF1">
    <property type="entry name" value="ARGININOSUCCINATE LYASE"/>
    <property type="match status" value="1"/>
</dbReference>
<dbReference type="GO" id="GO:0005829">
    <property type="term" value="C:cytosol"/>
    <property type="evidence" value="ECO:0007669"/>
    <property type="project" value="TreeGrafter"/>
</dbReference>
<dbReference type="OrthoDB" id="2561043at2759"/>
<proteinExistence type="inferred from homology"/>